<dbReference type="EMBL" id="JBHSAP010000009">
    <property type="protein sequence ID" value="MFC4076906.1"/>
    <property type="molecule type" value="Genomic_DNA"/>
</dbReference>
<protein>
    <submittedName>
        <fullName evidence="1">Uncharacterized protein</fullName>
    </submittedName>
</protein>
<gene>
    <name evidence="1" type="ORF">ACFOUO_08785</name>
</gene>
<accession>A0ABV8JDS0</accession>
<keyword evidence="2" id="KW-1185">Reference proteome</keyword>
<proteinExistence type="predicted"/>
<comment type="caution">
    <text evidence="1">The sequence shown here is derived from an EMBL/GenBank/DDBJ whole genome shotgun (WGS) entry which is preliminary data.</text>
</comment>
<evidence type="ECO:0000313" key="2">
    <source>
        <dbReference type="Proteomes" id="UP001595843"/>
    </source>
</evidence>
<sequence length="51" mass="6156">MSVNYQTMPSFLKEFRLMKLKAMIRDLQKMNPDELLHIQKEIDHLLHSSKK</sequence>
<reference evidence="2" key="1">
    <citation type="journal article" date="2019" name="Int. J. Syst. Evol. Microbiol.">
        <title>The Global Catalogue of Microorganisms (GCM) 10K type strain sequencing project: providing services to taxonomists for standard genome sequencing and annotation.</title>
        <authorList>
            <consortium name="The Broad Institute Genomics Platform"/>
            <consortium name="The Broad Institute Genome Sequencing Center for Infectious Disease"/>
            <person name="Wu L."/>
            <person name="Ma J."/>
        </authorList>
    </citation>
    <scope>NUCLEOTIDE SEQUENCE [LARGE SCALE GENOMIC DNA]</scope>
    <source>
        <strain evidence="2">IBRC-M 10813</strain>
    </source>
</reference>
<organism evidence="1 2">
    <name type="scientific">Salinithrix halophila</name>
    <dbReference type="NCBI Taxonomy" id="1485204"/>
    <lineage>
        <taxon>Bacteria</taxon>
        <taxon>Bacillati</taxon>
        <taxon>Bacillota</taxon>
        <taxon>Bacilli</taxon>
        <taxon>Bacillales</taxon>
        <taxon>Thermoactinomycetaceae</taxon>
        <taxon>Salinithrix</taxon>
    </lineage>
</organism>
<name>A0ABV8JDS0_9BACL</name>
<dbReference type="RefSeq" id="WP_380704262.1">
    <property type="nucleotide sequence ID" value="NZ_JBHSAP010000009.1"/>
</dbReference>
<dbReference type="Proteomes" id="UP001595843">
    <property type="component" value="Unassembled WGS sequence"/>
</dbReference>
<evidence type="ECO:0000313" key="1">
    <source>
        <dbReference type="EMBL" id="MFC4076906.1"/>
    </source>
</evidence>